<proteinExistence type="inferred from homology"/>
<dbReference type="InterPro" id="IPR010273">
    <property type="entry name" value="DUF881"/>
</dbReference>
<keyword evidence="4" id="KW-1185">Reference proteome</keyword>
<dbReference type="PANTHER" id="PTHR37313:SF2">
    <property type="entry name" value="UPF0749 PROTEIN YLXX"/>
    <property type="match status" value="1"/>
</dbReference>
<organism evidence="3">
    <name type="scientific">Tepidanaerobacter syntrophicus</name>
    <dbReference type="NCBI Taxonomy" id="224999"/>
    <lineage>
        <taxon>Bacteria</taxon>
        <taxon>Bacillati</taxon>
        <taxon>Bacillota</taxon>
        <taxon>Clostridia</taxon>
        <taxon>Thermosediminibacterales</taxon>
        <taxon>Tepidanaerobacteraceae</taxon>
        <taxon>Tepidanaerobacter</taxon>
    </lineage>
</organism>
<gene>
    <name evidence="3" type="ORF">TSYNT_821</name>
</gene>
<evidence type="ECO:0000313" key="4">
    <source>
        <dbReference type="Proteomes" id="UP000062160"/>
    </source>
</evidence>
<sequence>MIHPFLNLLIKFREEKPNMKDASKTQAHIAISVICFILGMLLVAQFRSVQVSGAAISIQRAQELSTQLKTVTEERDMYKKELLELRTRLAEYEDAASKTSSLTEAMKKELEKVRMLAGLTPGTGPGIVVTLDDSNLPRQPGEDANLFLIHDEDLLKVINELFAAGAEAISVNGQRIIANSEVRCVGPTIIINSVKLAPPFIIQAIGDPDTLESALKMRGGVIESLQVFGIQVNIKKQEKIDMPAYAGAIQFKYFKPAKAGEVQQ</sequence>
<evidence type="ECO:0000256" key="1">
    <source>
        <dbReference type="ARBA" id="ARBA00009108"/>
    </source>
</evidence>
<dbReference type="EMBL" id="DF977002">
    <property type="protein sequence ID" value="GAQ25496.1"/>
    <property type="molecule type" value="Genomic_DNA"/>
</dbReference>
<accession>A0A0U9I4Y3</accession>
<name>A0A0U9I4Y3_9FIRM</name>
<dbReference type="PANTHER" id="PTHR37313">
    <property type="entry name" value="UPF0749 PROTEIN RV1825"/>
    <property type="match status" value="1"/>
</dbReference>
<evidence type="ECO:0000256" key="2">
    <source>
        <dbReference type="SAM" id="Coils"/>
    </source>
</evidence>
<dbReference type="STRING" id="224999.GCA_001485475_01525"/>
<dbReference type="Proteomes" id="UP000062160">
    <property type="component" value="Unassembled WGS sequence"/>
</dbReference>
<dbReference type="Pfam" id="PF05949">
    <property type="entry name" value="DUF881"/>
    <property type="match status" value="1"/>
</dbReference>
<comment type="similarity">
    <text evidence="1">Belongs to the UPF0749 family.</text>
</comment>
<dbReference type="AlphaFoldDB" id="A0A0U9I4Y3"/>
<dbReference type="Gene3D" id="3.30.70.1880">
    <property type="entry name" value="Protein of unknown function DUF881"/>
    <property type="match status" value="1"/>
</dbReference>
<keyword evidence="2" id="KW-0175">Coiled coil</keyword>
<evidence type="ECO:0000313" key="3">
    <source>
        <dbReference type="EMBL" id="GAQ25496.1"/>
    </source>
</evidence>
<feature type="coiled-coil region" evidence="2">
    <location>
        <begin position="61"/>
        <end position="95"/>
    </location>
</feature>
<protein>
    <submittedName>
        <fullName evidence="3">Uncharacterized conserved protein YlxW, UPF0749 family</fullName>
    </submittedName>
</protein>
<reference evidence="3" key="1">
    <citation type="journal article" date="2016" name="Genome Announc.">
        <title>Draft Genome Sequence of the Syntrophic Lactate-Degrading Bacterium Tepidanaerobacter syntrophicus JLT.</title>
        <authorList>
            <person name="Matsuura N."/>
            <person name="Ohashi A."/>
            <person name="Tourlousse D.M."/>
            <person name="Sekiguchi Y."/>
        </authorList>
    </citation>
    <scope>NUCLEOTIDE SEQUENCE [LARGE SCALE GENOMIC DNA]</scope>
    <source>
        <strain evidence="3">JL</strain>
    </source>
</reference>